<evidence type="ECO:0000256" key="1">
    <source>
        <dbReference type="ARBA" id="ARBA00005104"/>
    </source>
</evidence>
<dbReference type="EMBL" id="CP035299">
    <property type="protein sequence ID" value="QAU52250.1"/>
    <property type="molecule type" value="Genomic_DNA"/>
</dbReference>
<proteinExistence type="predicted"/>
<dbReference type="Proteomes" id="UP000288929">
    <property type="component" value="Chromosome"/>
</dbReference>
<comment type="pathway">
    <text evidence="1">Cofactor biosynthesis; riboflavin biosynthesis.</text>
</comment>
<evidence type="ECO:0000313" key="6">
    <source>
        <dbReference type="Proteomes" id="UP000288929"/>
    </source>
</evidence>
<gene>
    <name evidence="5" type="ORF">CPELA_04855</name>
</gene>
<evidence type="ECO:0000256" key="3">
    <source>
        <dbReference type="ARBA" id="ARBA00023002"/>
    </source>
</evidence>
<sequence length="210" mass="22470">MVAIGSLSGAATIDGTSGALGNAHDAALLAALRSWSDAVLVTASTAAKESYGAPQALAGDQQRRRDRGQSPHPRLVVLSQSLTFDLPQAGTLTALSPWQASAQWHQQRERLIAEGHEVLSYQGGIANAIRTLHHCGIKRICCEGGPWLYTQLSQADCIDKFYFSLAPVVSTPVQHPLFLGGNGPTKDHRLRLEAGQSTEDGLLFLRYSAT</sequence>
<evidence type="ECO:0000313" key="5">
    <source>
        <dbReference type="EMBL" id="QAU52250.1"/>
    </source>
</evidence>
<keyword evidence="2" id="KW-0521">NADP</keyword>
<dbReference type="SUPFAM" id="SSF53597">
    <property type="entry name" value="Dihydrofolate reductase-like"/>
    <property type="match status" value="1"/>
</dbReference>
<dbReference type="InterPro" id="IPR024072">
    <property type="entry name" value="DHFR-like_dom_sf"/>
</dbReference>
<keyword evidence="6" id="KW-1185">Reference proteome</keyword>
<dbReference type="GO" id="GO:0008703">
    <property type="term" value="F:5-amino-6-(5-phosphoribosylamino)uracil reductase activity"/>
    <property type="evidence" value="ECO:0007669"/>
    <property type="project" value="InterPro"/>
</dbReference>
<dbReference type="PANTHER" id="PTHR38011">
    <property type="entry name" value="DIHYDROFOLATE REDUCTASE FAMILY PROTEIN (AFU_ORTHOLOGUE AFUA_8G06820)"/>
    <property type="match status" value="1"/>
</dbReference>
<dbReference type="InterPro" id="IPR002734">
    <property type="entry name" value="RibDG_C"/>
</dbReference>
<reference evidence="5 6" key="1">
    <citation type="submission" date="2019-01" db="EMBL/GenBank/DDBJ databases">
        <authorList>
            <person name="Ruckert C."/>
            <person name="Busche T."/>
            <person name="Kalinowski J."/>
        </authorList>
    </citation>
    <scope>NUCLEOTIDE SEQUENCE [LARGE SCALE GENOMIC DNA]</scope>
    <source>
        <strain evidence="5 6">136/3</strain>
    </source>
</reference>
<name>A0A410W8G4_9CORY</name>
<dbReference type="AlphaFoldDB" id="A0A410W8G4"/>
<dbReference type="InterPro" id="IPR050765">
    <property type="entry name" value="Riboflavin_Biosynth_HTPR"/>
</dbReference>
<organism evidence="5 6">
    <name type="scientific">Corynebacterium pelargi</name>
    <dbReference type="NCBI Taxonomy" id="1471400"/>
    <lineage>
        <taxon>Bacteria</taxon>
        <taxon>Bacillati</taxon>
        <taxon>Actinomycetota</taxon>
        <taxon>Actinomycetes</taxon>
        <taxon>Mycobacteriales</taxon>
        <taxon>Corynebacteriaceae</taxon>
        <taxon>Corynebacterium</taxon>
    </lineage>
</organism>
<accession>A0A410W8G4</accession>
<dbReference type="PANTHER" id="PTHR38011:SF7">
    <property type="entry name" value="2,5-DIAMINO-6-RIBOSYLAMINO-4(3H)-PYRIMIDINONE 5'-PHOSPHATE REDUCTASE"/>
    <property type="match status" value="1"/>
</dbReference>
<dbReference type="Pfam" id="PF01872">
    <property type="entry name" value="RibD_C"/>
    <property type="match status" value="1"/>
</dbReference>
<protein>
    <submittedName>
        <fullName evidence="5">5-amino-6-(5-phosphoribosylamino)uracil reductase</fullName>
    </submittedName>
</protein>
<evidence type="ECO:0000256" key="2">
    <source>
        <dbReference type="ARBA" id="ARBA00022857"/>
    </source>
</evidence>
<dbReference type="KEGG" id="cpeg:CPELA_04855"/>
<dbReference type="GO" id="GO:0009231">
    <property type="term" value="P:riboflavin biosynthetic process"/>
    <property type="evidence" value="ECO:0007669"/>
    <property type="project" value="InterPro"/>
</dbReference>
<keyword evidence="3" id="KW-0560">Oxidoreductase</keyword>
<dbReference type="Gene3D" id="3.40.430.10">
    <property type="entry name" value="Dihydrofolate Reductase, subunit A"/>
    <property type="match status" value="1"/>
</dbReference>
<evidence type="ECO:0000259" key="4">
    <source>
        <dbReference type="Pfam" id="PF01872"/>
    </source>
</evidence>
<feature type="domain" description="Bacterial bifunctional deaminase-reductase C-terminal" evidence="4">
    <location>
        <begin position="10"/>
        <end position="196"/>
    </location>
</feature>